<dbReference type="EMBL" id="QOVK01000007">
    <property type="protein sequence ID" value="RXG21862.1"/>
    <property type="molecule type" value="Genomic_DNA"/>
</dbReference>
<comment type="subcellular location">
    <subcellularLocation>
        <location evidence="1">Cell membrane</location>
        <topology evidence="1">Multi-pass membrane protein</topology>
    </subcellularLocation>
</comment>
<sequence>MGWNYWRLLGSFGIFGYRRTKKQNGCWWNQTTNMDGKISLKDAISIGIGGMVGGGIFAVLGLAVSLAKGGTPIAFLFAGLIALLTAYSYAKLSKKYPANGGTVSFIHQQYGNGIFAGGINNLLWISYIVMLALYSSAFGSYGAELISLTGNKEIDTRIFQSSIIAIALLINYLSVTLVGKIESIAVIVKLVILVGFIGVGFYGFTVHPENLDQLSPTNWENPLLLLSGGMVIFVAYEGFELIANSISDLKNKEKNTEKAYFGAVGFVVVLYILIAIVTVGALPFKEIASAQDYVLSKAAEPVLGKVGFTIISITALISTFSAINATVLGSGRVNYDIAEDNELPKYFCHKFWGKPIGLLITAILAIALVNLFNLQSISTAGSAGFLLIFSIVNYIGYKKHQELDSKKWIHLTASLLCFVAFVTLNIQQFSTNKMGVIIALGIIAFCFVIELIYKKTLLGKELR</sequence>
<feature type="transmembrane region" description="Helical" evidence="6">
    <location>
        <begin position="259"/>
        <end position="282"/>
    </location>
</feature>
<keyword evidence="2" id="KW-1003">Cell membrane</keyword>
<feature type="transmembrane region" description="Helical" evidence="6">
    <location>
        <begin position="158"/>
        <end position="179"/>
    </location>
</feature>
<dbReference type="PIRSF" id="PIRSF006060">
    <property type="entry name" value="AA_transporter"/>
    <property type="match status" value="1"/>
</dbReference>
<gene>
    <name evidence="7" type="ORF">DSM02_2109</name>
</gene>
<dbReference type="Gene3D" id="1.20.1740.10">
    <property type="entry name" value="Amino acid/polyamine transporter I"/>
    <property type="match status" value="1"/>
</dbReference>
<keyword evidence="3 6" id="KW-0812">Transmembrane</keyword>
<feature type="transmembrane region" description="Helical" evidence="6">
    <location>
        <begin position="434"/>
        <end position="453"/>
    </location>
</feature>
<evidence type="ECO:0000256" key="1">
    <source>
        <dbReference type="ARBA" id="ARBA00004651"/>
    </source>
</evidence>
<name>A0A4V1KQL8_9FLAO</name>
<evidence type="ECO:0000256" key="5">
    <source>
        <dbReference type="ARBA" id="ARBA00023136"/>
    </source>
</evidence>
<feature type="transmembrane region" description="Helical" evidence="6">
    <location>
        <begin position="377"/>
        <end position="396"/>
    </location>
</feature>
<dbReference type="Proteomes" id="UP000289859">
    <property type="component" value="Unassembled WGS sequence"/>
</dbReference>
<feature type="transmembrane region" description="Helical" evidence="6">
    <location>
        <begin position="351"/>
        <end position="371"/>
    </location>
</feature>
<comment type="caution">
    <text evidence="7">The sequence shown here is derived from an EMBL/GenBank/DDBJ whole genome shotgun (WGS) entry which is preliminary data.</text>
</comment>
<dbReference type="InterPro" id="IPR050367">
    <property type="entry name" value="APC_superfamily"/>
</dbReference>
<feature type="transmembrane region" description="Helical" evidence="6">
    <location>
        <begin position="408"/>
        <end position="428"/>
    </location>
</feature>
<evidence type="ECO:0000256" key="4">
    <source>
        <dbReference type="ARBA" id="ARBA00022989"/>
    </source>
</evidence>
<keyword evidence="8" id="KW-1185">Reference proteome</keyword>
<feature type="transmembrane region" description="Helical" evidence="6">
    <location>
        <begin position="73"/>
        <end position="92"/>
    </location>
</feature>
<feature type="transmembrane region" description="Helical" evidence="6">
    <location>
        <begin position="302"/>
        <end position="330"/>
    </location>
</feature>
<feature type="transmembrane region" description="Helical" evidence="6">
    <location>
        <begin position="113"/>
        <end position="138"/>
    </location>
</feature>
<organism evidence="7 8">
    <name type="scientific">Leeuwenhoekiella polynyae</name>
    <dbReference type="NCBI Taxonomy" id="1550906"/>
    <lineage>
        <taxon>Bacteria</taxon>
        <taxon>Pseudomonadati</taxon>
        <taxon>Bacteroidota</taxon>
        <taxon>Flavobacteriia</taxon>
        <taxon>Flavobacteriales</taxon>
        <taxon>Flavobacteriaceae</taxon>
        <taxon>Leeuwenhoekiella</taxon>
    </lineage>
</organism>
<dbReference type="GO" id="GO:0005886">
    <property type="term" value="C:plasma membrane"/>
    <property type="evidence" value="ECO:0007669"/>
    <property type="project" value="UniProtKB-SubCell"/>
</dbReference>
<evidence type="ECO:0000256" key="2">
    <source>
        <dbReference type="ARBA" id="ARBA00022475"/>
    </source>
</evidence>
<dbReference type="InterPro" id="IPR002293">
    <property type="entry name" value="AA/rel_permease1"/>
</dbReference>
<keyword evidence="5 6" id="KW-0472">Membrane</keyword>
<evidence type="ECO:0000256" key="6">
    <source>
        <dbReference type="SAM" id="Phobius"/>
    </source>
</evidence>
<keyword evidence="4 6" id="KW-1133">Transmembrane helix</keyword>
<proteinExistence type="predicted"/>
<accession>A0A4V1KQL8</accession>
<dbReference type="Pfam" id="PF13520">
    <property type="entry name" value="AA_permease_2"/>
    <property type="match status" value="1"/>
</dbReference>
<feature type="transmembrane region" description="Helical" evidence="6">
    <location>
        <begin position="186"/>
        <end position="204"/>
    </location>
</feature>
<protein>
    <submittedName>
        <fullName evidence="7">Amino acid:proton symporter (ABT family)</fullName>
    </submittedName>
</protein>
<evidence type="ECO:0000256" key="3">
    <source>
        <dbReference type="ARBA" id="ARBA00022692"/>
    </source>
</evidence>
<feature type="transmembrane region" description="Helical" evidence="6">
    <location>
        <begin position="43"/>
        <end position="67"/>
    </location>
</feature>
<evidence type="ECO:0000313" key="7">
    <source>
        <dbReference type="EMBL" id="RXG21862.1"/>
    </source>
</evidence>
<dbReference type="GO" id="GO:0022857">
    <property type="term" value="F:transmembrane transporter activity"/>
    <property type="evidence" value="ECO:0007669"/>
    <property type="project" value="InterPro"/>
</dbReference>
<dbReference type="AlphaFoldDB" id="A0A4V1KQL8"/>
<dbReference type="PANTHER" id="PTHR42770:SF11">
    <property type="entry name" value="INNER MEMBRANE TRANSPORT PROTEIN YBAT"/>
    <property type="match status" value="1"/>
</dbReference>
<evidence type="ECO:0000313" key="8">
    <source>
        <dbReference type="Proteomes" id="UP000289859"/>
    </source>
</evidence>
<feature type="transmembrane region" description="Helical" evidence="6">
    <location>
        <begin position="224"/>
        <end position="247"/>
    </location>
</feature>
<dbReference type="PANTHER" id="PTHR42770">
    <property type="entry name" value="AMINO ACID TRANSPORTER-RELATED"/>
    <property type="match status" value="1"/>
</dbReference>
<reference evidence="7 8" key="1">
    <citation type="submission" date="2018-07" db="EMBL/GenBank/DDBJ databases">
        <title>Leeuwenhoekiella genomics.</title>
        <authorList>
            <person name="Tahon G."/>
            <person name="Willems A."/>
        </authorList>
    </citation>
    <scope>NUCLEOTIDE SEQUENCE [LARGE SCALE GENOMIC DNA]</scope>
    <source>
        <strain evidence="7 8">LMG 29608</strain>
    </source>
</reference>